<feature type="region of interest" description="Disordered" evidence="8">
    <location>
        <begin position="558"/>
        <end position="582"/>
    </location>
</feature>
<feature type="domain" description="Dihydroxy-acid/6-phosphogluconate dehydratase C-terminal" evidence="10">
    <location>
        <begin position="392"/>
        <end position="561"/>
    </location>
</feature>
<dbReference type="PROSITE" id="PS00886">
    <property type="entry name" value="ILVD_EDD_1"/>
    <property type="match status" value="1"/>
</dbReference>
<keyword evidence="3" id="KW-0479">Metal-binding</keyword>
<evidence type="ECO:0000259" key="10">
    <source>
        <dbReference type="Pfam" id="PF24877"/>
    </source>
</evidence>
<evidence type="ECO:0000256" key="3">
    <source>
        <dbReference type="ARBA" id="ARBA00022723"/>
    </source>
</evidence>
<protein>
    <submittedName>
        <fullName evidence="11">Dihydroxy-acid dehydratase</fullName>
    </submittedName>
</protein>
<evidence type="ECO:0000256" key="1">
    <source>
        <dbReference type="ARBA" id="ARBA00006486"/>
    </source>
</evidence>
<evidence type="ECO:0000313" key="12">
    <source>
        <dbReference type="Proteomes" id="UP000598775"/>
    </source>
</evidence>
<dbReference type="InterPro" id="IPR037237">
    <property type="entry name" value="IlvD/EDD_N"/>
</dbReference>
<keyword evidence="7" id="KW-0100">Branched-chain amino acid biosynthesis</keyword>
<dbReference type="AlphaFoldDB" id="A0A917B1D1"/>
<dbReference type="SUPFAM" id="SSF143975">
    <property type="entry name" value="IlvD/EDD N-terminal domain-like"/>
    <property type="match status" value="1"/>
</dbReference>
<dbReference type="InterPro" id="IPR056740">
    <property type="entry name" value="ILV_EDD_C"/>
</dbReference>
<dbReference type="InterPro" id="IPR052352">
    <property type="entry name" value="Sugar_Degrad_Dehydratases"/>
</dbReference>
<keyword evidence="7" id="KW-0028">Amino-acid biosynthesis</keyword>
<dbReference type="GO" id="GO:0051537">
    <property type="term" value="F:2 iron, 2 sulfur cluster binding"/>
    <property type="evidence" value="ECO:0007669"/>
    <property type="project" value="UniProtKB-KW"/>
</dbReference>
<dbReference type="RefSeq" id="WP_203585961.1">
    <property type="nucleotide sequence ID" value="NZ_BMGP01000001.1"/>
</dbReference>
<dbReference type="SUPFAM" id="SSF52016">
    <property type="entry name" value="LeuD/IlvD-like"/>
    <property type="match status" value="1"/>
</dbReference>
<evidence type="ECO:0000256" key="4">
    <source>
        <dbReference type="ARBA" id="ARBA00023004"/>
    </source>
</evidence>
<feature type="domain" description="Dihydroxy-acid/6-phosphogluconate dehydratase N-terminal" evidence="9">
    <location>
        <begin position="41"/>
        <end position="350"/>
    </location>
</feature>
<evidence type="ECO:0000256" key="5">
    <source>
        <dbReference type="ARBA" id="ARBA00023014"/>
    </source>
</evidence>
<sequence>MSQRDLVRGGASLFADDGPDGLLHRAFLRGEGLSADEVRRRPVIGICTSFSELNPCNAGLATLAQAVKRGIASRGGLGLEFPTISLSEPFSRPTSMYLRNLMSMDVEEMISSSPIDGVVLLAGCDKTVPAQLMGALSADKPAVMVTAGPRPTSCWHGEPMTIDDVWPLIDERRIGRLGDDEWLKLEGDLNVGVGTCNVLGTATTMAAIAEVLGFAVPGAALLLATSAAQNTLAERAGELIVDVVARDARPSTLVTLAALENAFRVVCALGGSTNAVIHLVALAGRAGLTLTVDTLRTWAATTPLLTDVRPSGRYLLADFERSGGVPALVRELAPLLDTSRPTVTGASWADTVTEAAQGSAQPARRGARNLGSRGGGSVERRNGAPAVPVPALRTLADPVAPAGGGLALLTGTLAPGGAVLKTSAASSALRQHRGRAVVFDGVADVNARIDDPALEVDASSILILRGVGVRGAMGMPEVGHIPIPAKLAKAGVTDMMRLTDARMSGTATGTVIVHITPEAAVGGPLAFVRDGDLIEVDVEAGRVDLLVGDDELAARRAATLSGHSSAPSAAASDAAGSSRAPTTSIPSRGFSWLHYQHVLQPDRGCDFDFLRADFSGGRAPALEGVTS</sequence>
<proteinExistence type="inferred from homology"/>
<dbReference type="GO" id="GO:0046872">
    <property type="term" value="F:metal ion binding"/>
    <property type="evidence" value="ECO:0007669"/>
    <property type="project" value="UniProtKB-KW"/>
</dbReference>
<comment type="caution">
    <text evidence="11">The sequence shown here is derived from an EMBL/GenBank/DDBJ whole genome shotgun (WGS) entry which is preliminary data.</text>
</comment>
<keyword evidence="6" id="KW-0456">Lyase</keyword>
<accession>A0A917B1D1</accession>
<keyword evidence="4" id="KW-0408">Iron</keyword>
<dbReference type="Proteomes" id="UP000598775">
    <property type="component" value="Unassembled WGS sequence"/>
</dbReference>
<comment type="similarity">
    <text evidence="1">Belongs to the IlvD/Edd family.</text>
</comment>
<keyword evidence="5" id="KW-0411">Iron-sulfur</keyword>
<gene>
    <name evidence="11" type="ORF">GCM10011399_02090</name>
</gene>
<dbReference type="InterPro" id="IPR000581">
    <property type="entry name" value="ILV_EDD_N"/>
</dbReference>
<dbReference type="Gene3D" id="3.50.30.80">
    <property type="entry name" value="IlvD/EDD C-terminal domain-like"/>
    <property type="match status" value="1"/>
</dbReference>
<dbReference type="InterPro" id="IPR042096">
    <property type="entry name" value="Dihydro-acid_dehy_C"/>
</dbReference>
<evidence type="ECO:0000259" key="9">
    <source>
        <dbReference type="Pfam" id="PF00920"/>
    </source>
</evidence>
<name>A0A917B1D1_9MICO</name>
<evidence type="ECO:0000256" key="2">
    <source>
        <dbReference type="ARBA" id="ARBA00022714"/>
    </source>
</evidence>
<dbReference type="Pfam" id="PF00920">
    <property type="entry name" value="ILVD_EDD_N"/>
    <property type="match status" value="1"/>
</dbReference>
<evidence type="ECO:0000313" key="11">
    <source>
        <dbReference type="EMBL" id="GGF11794.1"/>
    </source>
</evidence>
<dbReference type="GO" id="GO:0016836">
    <property type="term" value="F:hydro-lyase activity"/>
    <property type="evidence" value="ECO:0007669"/>
    <property type="project" value="UniProtKB-ARBA"/>
</dbReference>
<dbReference type="EMBL" id="BMGP01000001">
    <property type="protein sequence ID" value="GGF11794.1"/>
    <property type="molecule type" value="Genomic_DNA"/>
</dbReference>
<dbReference type="Pfam" id="PF24877">
    <property type="entry name" value="ILV_EDD_C"/>
    <property type="match status" value="1"/>
</dbReference>
<evidence type="ECO:0000256" key="6">
    <source>
        <dbReference type="ARBA" id="ARBA00023239"/>
    </source>
</evidence>
<dbReference type="PANTHER" id="PTHR43183">
    <property type="entry name" value="HYPOTHETICAL DIHYDROXYACID DEHYDRATASE (EUROFUNG)-RELATED"/>
    <property type="match status" value="1"/>
</dbReference>
<evidence type="ECO:0000256" key="8">
    <source>
        <dbReference type="SAM" id="MobiDB-lite"/>
    </source>
</evidence>
<dbReference type="InterPro" id="IPR020558">
    <property type="entry name" value="DiOHA_6PGluconate_deHydtase_CS"/>
</dbReference>
<organism evidence="11 12">
    <name type="scientific">Subtercola lobariae</name>
    <dbReference type="NCBI Taxonomy" id="1588641"/>
    <lineage>
        <taxon>Bacteria</taxon>
        <taxon>Bacillati</taxon>
        <taxon>Actinomycetota</taxon>
        <taxon>Actinomycetes</taxon>
        <taxon>Micrococcales</taxon>
        <taxon>Microbacteriaceae</taxon>
        <taxon>Subtercola</taxon>
    </lineage>
</organism>
<keyword evidence="12" id="KW-1185">Reference proteome</keyword>
<feature type="region of interest" description="Disordered" evidence="8">
    <location>
        <begin position="356"/>
        <end position="385"/>
    </location>
</feature>
<dbReference type="PANTHER" id="PTHR43183:SF1">
    <property type="entry name" value="HYPOTHETICAL DIHYDROXY-ACID DEHYDRATASE (EUROFUNG)-RELATED"/>
    <property type="match status" value="1"/>
</dbReference>
<dbReference type="GO" id="GO:0009082">
    <property type="term" value="P:branched-chain amino acid biosynthetic process"/>
    <property type="evidence" value="ECO:0007669"/>
    <property type="project" value="UniProtKB-KW"/>
</dbReference>
<evidence type="ECO:0000256" key="7">
    <source>
        <dbReference type="ARBA" id="ARBA00023304"/>
    </source>
</evidence>
<feature type="compositionally biased region" description="Low complexity" evidence="8">
    <location>
        <begin position="561"/>
        <end position="580"/>
    </location>
</feature>
<keyword evidence="2" id="KW-0001">2Fe-2S</keyword>
<reference evidence="11 12" key="1">
    <citation type="journal article" date="2014" name="Int. J. Syst. Evol. Microbiol.">
        <title>Complete genome sequence of Corynebacterium casei LMG S-19264T (=DSM 44701T), isolated from a smear-ripened cheese.</title>
        <authorList>
            <consortium name="US DOE Joint Genome Institute (JGI-PGF)"/>
            <person name="Walter F."/>
            <person name="Albersmeier A."/>
            <person name="Kalinowski J."/>
            <person name="Ruckert C."/>
        </authorList>
    </citation>
    <scope>NUCLEOTIDE SEQUENCE [LARGE SCALE GENOMIC DNA]</scope>
    <source>
        <strain evidence="11 12">CGMCC 1.12976</strain>
    </source>
</reference>